<accession>A0A0H3KTM0</accession>
<protein>
    <submittedName>
        <fullName evidence="2">Uncharacterized protein</fullName>
    </submittedName>
</protein>
<name>A0A0H3KTM0_BURM1</name>
<dbReference type="AlphaFoldDB" id="A0A0H3KTM0"/>
<feature type="region of interest" description="Disordered" evidence="1">
    <location>
        <begin position="1"/>
        <end position="59"/>
    </location>
</feature>
<dbReference type="EMBL" id="AP009386">
    <property type="protein sequence ID" value="BAG45484.1"/>
    <property type="molecule type" value="Genomic_DNA"/>
</dbReference>
<organism evidence="2 3">
    <name type="scientific">Burkholderia multivorans (strain ATCC 17616 / 249)</name>
    <dbReference type="NCBI Taxonomy" id="395019"/>
    <lineage>
        <taxon>Bacteria</taxon>
        <taxon>Pseudomonadati</taxon>
        <taxon>Pseudomonadota</taxon>
        <taxon>Betaproteobacteria</taxon>
        <taxon>Burkholderiales</taxon>
        <taxon>Burkholderiaceae</taxon>
        <taxon>Burkholderia</taxon>
        <taxon>Burkholderia cepacia complex</taxon>
    </lineage>
</organism>
<dbReference type="HOGENOM" id="CLU_2551758_0_0_4"/>
<dbReference type="Proteomes" id="UP000008815">
    <property type="component" value="Chromosome 2"/>
</dbReference>
<feature type="compositionally biased region" description="Basic residues" evidence="1">
    <location>
        <begin position="41"/>
        <end position="54"/>
    </location>
</feature>
<sequence length="82" mass="9118">MNDRHTPRPAGRDRSESGHRRSAVRVAAGRHAPTGHLSAPRARRIRLSAGHPRRGGAFPFASRLRKGMCARAPMPRRPLFAY</sequence>
<dbReference type="KEGG" id="bmj:BMULJ_03612"/>
<gene>
    <name evidence="2" type="ordered locus">BMULJ_03612</name>
</gene>
<evidence type="ECO:0000313" key="2">
    <source>
        <dbReference type="EMBL" id="BAG45484.1"/>
    </source>
</evidence>
<evidence type="ECO:0000256" key="1">
    <source>
        <dbReference type="SAM" id="MobiDB-lite"/>
    </source>
</evidence>
<proteinExistence type="predicted"/>
<feature type="compositionally biased region" description="Basic and acidic residues" evidence="1">
    <location>
        <begin position="1"/>
        <end position="19"/>
    </location>
</feature>
<reference evidence="2 3" key="1">
    <citation type="submission" date="2007-04" db="EMBL/GenBank/DDBJ databases">
        <title>Complete genome sequence of Burkholderia multivorans ATCC 17616.</title>
        <authorList>
            <person name="Ohtsubo Y."/>
            <person name="Yamashita A."/>
            <person name="Kurokawa K."/>
            <person name="Takami H."/>
            <person name="Yuhara S."/>
            <person name="Nishiyama E."/>
            <person name="Endo R."/>
            <person name="Miyazaki R."/>
            <person name="Ono A."/>
            <person name="Yano K."/>
            <person name="Ito M."/>
            <person name="Sota M."/>
            <person name="Yuji N."/>
            <person name="Hattori M."/>
            <person name="Tsuda M."/>
        </authorList>
    </citation>
    <scope>NUCLEOTIDE SEQUENCE [LARGE SCALE GENOMIC DNA]</scope>
    <source>
        <strain evidence="3">ATCC 17616 / 249</strain>
    </source>
</reference>
<evidence type="ECO:0000313" key="3">
    <source>
        <dbReference type="Proteomes" id="UP000008815"/>
    </source>
</evidence>
<keyword evidence="3" id="KW-1185">Reference proteome</keyword>